<dbReference type="EMBL" id="BTGU01000026">
    <property type="protein sequence ID" value="GMN47656.1"/>
    <property type="molecule type" value="Genomic_DNA"/>
</dbReference>
<sequence>MTPPALPFSSFDRRTQCRHPLPLILPTPSTPPSPLSLFFAATVATSTATLSSHQGRELFCIKEKQCDFYIA</sequence>
<proteinExistence type="predicted"/>
<dbReference type="AlphaFoldDB" id="A0AA88APL1"/>
<gene>
    <name evidence="1" type="ORF">TIFTF001_016835</name>
</gene>
<evidence type="ECO:0000313" key="1">
    <source>
        <dbReference type="EMBL" id="GMN47656.1"/>
    </source>
</evidence>
<evidence type="ECO:0000313" key="2">
    <source>
        <dbReference type="Proteomes" id="UP001187192"/>
    </source>
</evidence>
<comment type="caution">
    <text evidence="1">The sequence shown here is derived from an EMBL/GenBank/DDBJ whole genome shotgun (WGS) entry which is preliminary data.</text>
</comment>
<accession>A0AA88APL1</accession>
<dbReference type="Proteomes" id="UP001187192">
    <property type="component" value="Unassembled WGS sequence"/>
</dbReference>
<protein>
    <submittedName>
        <fullName evidence="1">Uncharacterized protein</fullName>
    </submittedName>
</protein>
<reference evidence="1" key="1">
    <citation type="submission" date="2023-07" db="EMBL/GenBank/DDBJ databases">
        <title>draft genome sequence of fig (Ficus carica).</title>
        <authorList>
            <person name="Takahashi T."/>
            <person name="Nishimura K."/>
        </authorList>
    </citation>
    <scope>NUCLEOTIDE SEQUENCE</scope>
</reference>
<keyword evidence="2" id="KW-1185">Reference proteome</keyword>
<organism evidence="1 2">
    <name type="scientific">Ficus carica</name>
    <name type="common">Common fig</name>
    <dbReference type="NCBI Taxonomy" id="3494"/>
    <lineage>
        <taxon>Eukaryota</taxon>
        <taxon>Viridiplantae</taxon>
        <taxon>Streptophyta</taxon>
        <taxon>Embryophyta</taxon>
        <taxon>Tracheophyta</taxon>
        <taxon>Spermatophyta</taxon>
        <taxon>Magnoliopsida</taxon>
        <taxon>eudicotyledons</taxon>
        <taxon>Gunneridae</taxon>
        <taxon>Pentapetalae</taxon>
        <taxon>rosids</taxon>
        <taxon>fabids</taxon>
        <taxon>Rosales</taxon>
        <taxon>Moraceae</taxon>
        <taxon>Ficeae</taxon>
        <taxon>Ficus</taxon>
    </lineage>
</organism>
<name>A0AA88APL1_FICCA</name>